<keyword evidence="2" id="KW-1185">Reference proteome</keyword>
<name>A0A371GP65_MUCPR</name>
<comment type="caution">
    <text evidence="1">The sequence shown here is derived from an EMBL/GenBank/DDBJ whole genome shotgun (WGS) entry which is preliminary data.</text>
</comment>
<dbReference type="AlphaFoldDB" id="A0A371GP65"/>
<feature type="non-terminal residue" evidence="1">
    <location>
        <position position="1"/>
    </location>
</feature>
<dbReference type="EMBL" id="QJKJ01004883">
    <property type="protein sequence ID" value="RDX92358.1"/>
    <property type="molecule type" value="Genomic_DNA"/>
</dbReference>
<evidence type="ECO:0000313" key="1">
    <source>
        <dbReference type="EMBL" id="RDX92358.1"/>
    </source>
</evidence>
<organism evidence="1 2">
    <name type="scientific">Mucuna pruriens</name>
    <name type="common">Velvet bean</name>
    <name type="synonym">Dolichos pruriens</name>
    <dbReference type="NCBI Taxonomy" id="157652"/>
    <lineage>
        <taxon>Eukaryota</taxon>
        <taxon>Viridiplantae</taxon>
        <taxon>Streptophyta</taxon>
        <taxon>Embryophyta</taxon>
        <taxon>Tracheophyta</taxon>
        <taxon>Spermatophyta</taxon>
        <taxon>Magnoliopsida</taxon>
        <taxon>eudicotyledons</taxon>
        <taxon>Gunneridae</taxon>
        <taxon>Pentapetalae</taxon>
        <taxon>rosids</taxon>
        <taxon>fabids</taxon>
        <taxon>Fabales</taxon>
        <taxon>Fabaceae</taxon>
        <taxon>Papilionoideae</taxon>
        <taxon>50 kb inversion clade</taxon>
        <taxon>NPAAA clade</taxon>
        <taxon>indigoferoid/millettioid clade</taxon>
        <taxon>Phaseoleae</taxon>
        <taxon>Mucuna</taxon>
    </lineage>
</organism>
<proteinExistence type="predicted"/>
<dbReference type="Proteomes" id="UP000257109">
    <property type="component" value="Unassembled WGS sequence"/>
</dbReference>
<reference evidence="1" key="1">
    <citation type="submission" date="2018-05" db="EMBL/GenBank/DDBJ databases">
        <title>Draft genome of Mucuna pruriens seed.</title>
        <authorList>
            <person name="Nnadi N.E."/>
            <person name="Vos R."/>
            <person name="Hasami M.H."/>
            <person name="Devisetty U.K."/>
            <person name="Aguiy J.C."/>
        </authorList>
    </citation>
    <scope>NUCLEOTIDE SEQUENCE [LARGE SCALE GENOMIC DNA]</scope>
    <source>
        <strain evidence="1">JCA_2017</strain>
    </source>
</reference>
<sequence>MGISHPHIVNPVQDTEDSCLMINIRCLHKLTYNSHYKGDIRSSGSELYIWIYGTVNGPAITHTSLLQDIKSIFSLRDTNSFLGLSDLYAKKTDLGIVIDETEETKEKYEGDKQ</sequence>
<accession>A0A371GP65</accession>
<evidence type="ECO:0000313" key="2">
    <source>
        <dbReference type="Proteomes" id="UP000257109"/>
    </source>
</evidence>
<protein>
    <submittedName>
        <fullName evidence="1">Uncharacterized protein</fullName>
    </submittedName>
</protein>
<gene>
    <name evidence="1" type="ORF">CR513_25523</name>
</gene>